<reference evidence="1" key="1">
    <citation type="submission" date="2023-04" db="EMBL/GenBank/DDBJ databases">
        <title>Draft Genome sequencing of Naganishia species isolated from polar environments using Oxford Nanopore Technology.</title>
        <authorList>
            <person name="Leo P."/>
            <person name="Venkateswaran K."/>
        </authorList>
    </citation>
    <scope>NUCLEOTIDE SEQUENCE</scope>
    <source>
        <strain evidence="1">DBVPG 5303</strain>
    </source>
</reference>
<organism evidence="1 2">
    <name type="scientific">Naganishia onofrii</name>
    <dbReference type="NCBI Taxonomy" id="1851511"/>
    <lineage>
        <taxon>Eukaryota</taxon>
        <taxon>Fungi</taxon>
        <taxon>Dikarya</taxon>
        <taxon>Basidiomycota</taxon>
        <taxon>Agaricomycotina</taxon>
        <taxon>Tremellomycetes</taxon>
        <taxon>Filobasidiales</taxon>
        <taxon>Filobasidiaceae</taxon>
        <taxon>Naganishia</taxon>
    </lineage>
</organism>
<gene>
    <name evidence="1" type="ORF">QFC24_005329</name>
</gene>
<protein>
    <submittedName>
        <fullName evidence="1">Uncharacterized protein</fullName>
    </submittedName>
</protein>
<accession>A0ACC2X9A0</accession>
<evidence type="ECO:0000313" key="1">
    <source>
        <dbReference type="EMBL" id="KAJ9120373.1"/>
    </source>
</evidence>
<sequence>MQTESCPSSASSIKTSFSSQEVALTNDVNASHVNSVAVETPTLFGYPPPMYAHLEEQVLQPVVEFDWDHNRRSLTMTRWMNLCLCTFRRHASRIPPVDSLGAEHDAYPFRNDEAPLTDFVLSPNTFALLQGYLNSEPSAKAELMKCAEEMRQTETIDPSLLPDIASHTGDYVPDVTVIDVDAAAAIPIELSNEDINDPAVAVAAALSSDEELAVVVADSDDDDDMLEGSMVVTHIL</sequence>
<proteinExistence type="predicted"/>
<dbReference type="Proteomes" id="UP001234202">
    <property type="component" value="Unassembled WGS sequence"/>
</dbReference>
<name>A0ACC2X9A0_9TREE</name>
<evidence type="ECO:0000313" key="2">
    <source>
        <dbReference type="Proteomes" id="UP001234202"/>
    </source>
</evidence>
<keyword evidence="2" id="KW-1185">Reference proteome</keyword>
<comment type="caution">
    <text evidence="1">The sequence shown here is derived from an EMBL/GenBank/DDBJ whole genome shotgun (WGS) entry which is preliminary data.</text>
</comment>
<dbReference type="EMBL" id="JASBWV010000021">
    <property type="protein sequence ID" value="KAJ9120373.1"/>
    <property type="molecule type" value="Genomic_DNA"/>
</dbReference>